<name>A0A8S2DBM0_9BILA</name>
<accession>A0A8S2DBM0</accession>
<evidence type="ECO:0000313" key="2">
    <source>
        <dbReference type="EMBL" id="CAF0898350.1"/>
    </source>
</evidence>
<evidence type="ECO:0000313" key="4">
    <source>
        <dbReference type="Proteomes" id="UP000677228"/>
    </source>
</evidence>
<evidence type="ECO:0000313" key="3">
    <source>
        <dbReference type="EMBL" id="CAF3679523.1"/>
    </source>
</evidence>
<evidence type="ECO:0000259" key="1">
    <source>
        <dbReference type="Pfam" id="PF00078"/>
    </source>
</evidence>
<dbReference type="EMBL" id="CAJNOK010003364">
    <property type="protein sequence ID" value="CAF0898350.1"/>
    <property type="molecule type" value="Genomic_DNA"/>
</dbReference>
<gene>
    <name evidence="2" type="ORF">OVA965_LOCUS9491</name>
    <name evidence="3" type="ORF">TMI583_LOCUS9487</name>
</gene>
<feature type="domain" description="Reverse transcriptase" evidence="1">
    <location>
        <begin position="9"/>
        <end position="95"/>
    </location>
</feature>
<comment type="caution">
    <text evidence="2">The sequence shown here is derived from an EMBL/GenBank/DDBJ whole genome shotgun (WGS) entry which is preliminary data.</text>
</comment>
<dbReference type="PANTHER" id="PTHR33332">
    <property type="entry name" value="REVERSE TRANSCRIPTASE DOMAIN-CONTAINING PROTEIN"/>
    <property type="match status" value="1"/>
</dbReference>
<dbReference type="Proteomes" id="UP000677228">
    <property type="component" value="Unassembled WGS sequence"/>
</dbReference>
<sequence>MSGVCNHTEHGLFADDTALWSSSNTIKNLSSRLQQSVNEFQHWCDTWKLKIQPTKTEMIYFSPHPRKKYKTHLNIKVNNVNIKPQQSARYLGVIFDHKLDWRMHTRQAETKTASRGPHLTQTTKQ</sequence>
<dbReference type="EMBL" id="CAJOBA010003365">
    <property type="protein sequence ID" value="CAF3679523.1"/>
    <property type="molecule type" value="Genomic_DNA"/>
</dbReference>
<protein>
    <recommendedName>
        <fullName evidence="1">Reverse transcriptase domain-containing protein</fullName>
    </recommendedName>
</protein>
<reference evidence="2" key="1">
    <citation type="submission" date="2021-02" db="EMBL/GenBank/DDBJ databases">
        <authorList>
            <person name="Nowell W R."/>
        </authorList>
    </citation>
    <scope>NUCLEOTIDE SEQUENCE</scope>
</reference>
<dbReference type="AlphaFoldDB" id="A0A8S2DBM0"/>
<dbReference type="InterPro" id="IPR000477">
    <property type="entry name" value="RT_dom"/>
</dbReference>
<dbReference type="Proteomes" id="UP000682733">
    <property type="component" value="Unassembled WGS sequence"/>
</dbReference>
<proteinExistence type="predicted"/>
<organism evidence="2 4">
    <name type="scientific">Didymodactylos carnosus</name>
    <dbReference type="NCBI Taxonomy" id="1234261"/>
    <lineage>
        <taxon>Eukaryota</taxon>
        <taxon>Metazoa</taxon>
        <taxon>Spiralia</taxon>
        <taxon>Gnathifera</taxon>
        <taxon>Rotifera</taxon>
        <taxon>Eurotatoria</taxon>
        <taxon>Bdelloidea</taxon>
        <taxon>Philodinida</taxon>
        <taxon>Philodinidae</taxon>
        <taxon>Didymodactylos</taxon>
    </lineage>
</organism>
<dbReference type="Pfam" id="PF00078">
    <property type="entry name" value="RVT_1"/>
    <property type="match status" value="1"/>
</dbReference>